<evidence type="ECO:0000259" key="2">
    <source>
        <dbReference type="Pfam" id="PF13439"/>
    </source>
</evidence>
<name>A0A839HD15_9GAMM</name>
<protein>
    <submittedName>
        <fullName evidence="3">Glycosyltransferase</fullName>
    </submittedName>
</protein>
<dbReference type="Proteomes" id="UP000548632">
    <property type="component" value="Unassembled WGS sequence"/>
</dbReference>
<dbReference type="InterPro" id="IPR028098">
    <property type="entry name" value="Glyco_trans_4-like_N"/>
</dbReference>
<dbReference type="Pfam" id="PF00534">
    <property type="entry name" value="Glycos_transf_1"/>
    <property type="match status" value="1"/>
</dbReference>
<proteinExistence type="predicted"/>
<keyword evidence="4" id="KW-1185">Reference proteome</keyword>
<dbReference type="PANTHER" id="PTHR12526:SF630">
    <property type="entry name" value="GLYCOSYLTRANSFERASE"/>
    <property type="match status" value="1"/>
</dbReference>
<evidence type="ECO:0000259" key="1">
    <source>
        <dbReference type="Pfam" id="PF00534"/>
    </source>
</evidence>
<accession>A0A839HD15</accession>
<feature type="domain" description="Glycosyl transferase family 1" evidence="1">
    <location>
        <begin position="201"/>
        <end position="343"/>
    </location>
</feature>
<dbReference type="CDD" id="cd03811">
    <property type="entry name" value="GT4_GT28_WabH-like"/>
    <property type="match status" value="1"/>
</dbReference>
<gene>
    <name evidence="3" type="ORF">HUK38_09890</name>
</gene>
<dbReference type="Pfam" id="PF13439">
    <property type="entry name" value="Glyco_transf_4"/>
    <property type="match status" value="1"/>
</dbReference>
<keyword evidence="3" id="KW-0808">Transferase</keyword>
<dbReference type="GO" id="GO:0016757">
    <property type="term" value="F:glycosyltransferase activity"/>
    <property type="evidence" value="ECO:0007669"/>
    <property type="project" value="InterPro"/>
</dbReference>
<evidence type="ECO:0000313" key="4">
    <source>
        <dbReference type="Proteomes" id="UP000548632"/>
    </source>
</evidence>
<dbReference type="EMBL" id="JABVCQ010000020">
    <property type="protein sequence ID" value="MBB1126541.1"/>
    <property type="molecule type" value="Genomic_DNA"/>
</dbReference>
<feature type="domain" description="Glycosyltransferase subfamily 4-like N-terminal" evidence="2">
    <location>
        <begin position="24"/>
        <end position="179"/>
    </location>
</feature>
<dbReference type="SUPFAM" id="SSF53756">
    <property type="entry name" value="UDP-Glycosyltransferase/glycogen phosphorylase"/>
    <property type="match status" value="1"/>
</dbReference>
<dbReference type="Gene3D" id="3.40.50.2000">
    <property type="entry name" value="Glycogen Phosphorylase B"/>
    <property type="match status" value="2"/>
</dbReference>
<dbReference type="InterPro" id="IPR001296">
    <property type="entry name" value="Glyco_trans_1"/>
</dbReference>
<dbReference type="GO" id="GO:1901135">
    <property type="term" value="P:carbohydrate derivative metabolic process"/>
    <property type="evidence" value="ECO:0007669"/>
    <property type="project" value="UniProtKB-ARBA"/>
</dbReference>
<reference evidence="3 4" key="1">
    <citation type="journal article" date="2020" name="Arch. Microbiol.">
        <title>The genome sequence of the giant phototrophic gammaproteobacterium Thiospirillum jenense gives insight into its physiological properties and phylogenetic relationships.</title>
        <authorList>
            <person name="Imhoff J.F."/>
            <person name="Meyer T.E."/>
            <person name="Kyndt J.A."/>
        </authorList>
    </citation>
    <scope>NUCLEOTIDE SEQUENCE [LARGE SCALE GENOMIC DNA]</scope>
    <source>
        <strain evidence="3 4">DSM 216</strain>
    </source>
</reference>
<comment type="caution">
    <text evidence="3">The sequence shown here is derived from an EMBL/GenBank/DDBJ whole genome shotgun (WGS) entry which is preliminary data.</text>
</comment>
<evidence type="ECO:0000313" key="3">
    <source>
        <dbReference type="EMBL" id="MBB1126541.1"/>
    </source>
</evidence>
<dbReference type="RefSeq" id="WP_182584169.1">
    <property type="nucleotide sequence ID" value="NZ_JABVCQ010000020.1"/>
</dbReference>
<organism evidence="3 4">
    <name type="scientific">Thiospirillum jenense</name>
    <dbReference type="NCBI Taxonomy" id="1653858"/>
    <lineage>
        <taxon>Bacteria</taxon>
        <taxon>Pseudomonadati</taxon>
        <taxon>Pseudomonadota</taxon>
        <taxon>Gammaproteobacteria</taxon>
        <taxon>Chromatiales</taxon>
        <taxon>Chromatiaceae</taxon>
        <taxon>Thiospirillum</taxon>
    </lineage>
</organism>
<dbReference type="PANTHER" id="PTHR12526">
    <property type="entry name" value="GLYCOSYLTRANSFERASE"/>
    <property type="match status" value="1"/>
</dbReference>
<dbReference type="AlphaFoldDB" id="A0A839HD15"/>
<sequence length="379" mass="41672">MPLHNSFSNQPPLITILVGSLGCGGIGKIMIDQCEYFSTHGMKIELITDQKTSPFDSQIPQHVRRVTLPNLHPLWSVFRLAFYLLTTKPHAVINHRPRLLRPLYLAIKMTRVRPRVISVIHTMLSPSHKGDNKPRKTKEIMQLTKCDALIAVSATIARDVENWLKLPAARVAVAYPVISIAHLQSQAQLCPTAPYLSEPPNDYLISVARLEPEKDLPTLLAAFAKLSRRYPTLELVLLGSGTQQSQLKQTCVHLGIQHRTHFAGFAINPYPWIARARLLVISSLHETFGLVLAEALALGVPVVSTNSGGPNEILDAGRYGSLVPPQDVDALTIAIQNTLDNPPAPVLLMTAVQRFTPAQHFSIYLTALGLNPANHSNAA</sequence>